<sequence length="195" mass="22950">MSTMFELLSRTTTAVVSLPLKGHWYTNLVMPHLPILVALHLSTPRTLHMGMPYGWNTIIEDPRERLQIVEGGDRYRLDIVDLCLVPKVGLPIDFKTPKFDKYKGRSYPQVHLAIYYRKMATYIYNDKIPIHCFQDSLIGAALNWYVSLERGHVKTWRDLAEAFLKQYKYNEDMVPNRSWLQNMLKKEHEGFKEYV</sequence>
<keyword evidence="3" id="KW-1185">Reference proteome</keyword>
<gene>
    <name evidence="2" type="ORF">CR513_53575</name>
</gene>
<dbReference type="AlphaFoldDB" id="A0A371ENA2"/>
<feature type="non-terminal residue" evidence="2">
    <location>
        <position position="1"/>
    </location>
</feature>
<evidence type="ECO:0000259" key="1">
    <source>
        <dbReference type="Pfam" id="PF03732"/>
    </source>
</evidence>
<feature type="domain" description="Retrotransposon gag" evidence="1">
    <location>
        <begin position="135"/>
        <end position="195"/>
    </location>
</feature>
<reference evidence="2" key="1">
    <citation type="submission" date="2018-05" db="EMBL/GenBank/DDBJ databases">
        <title>Draft genome of Mucuna pruriens seed.</title>
        <authorList>
            <person name="Nnadi N.E."/>
            <person name="Vos R."/>
            <person name="Hasami M.H."/>
            <person name="Devisetty U.K."/>
            <person name="Aguiy J.C."/>
        </authorList>
    </citation>
    <scope>NUCLEOTIDE SEQUENCE [LARGE SCALE GENOMIC DNA]</scope>
    <source>
        <strain evidence="2">JCA_2017</strain>
    </source>
</reference>
<name>A0A371ENA2_MUCPR</name>
<dbReference type="InterPro" id="IPR005162">
    <property type="entry name" value="Retrotrans_gag_dom"/>
</dbReference>
<organism evidence="2 3">
    <name type="scientific">Mucuna pruriens</name>
    <name type="common">Velvet bean</name>
    <name type="synonym">Dolichos pruriens</name>
    <dbReference type="NCBI Taxonomy" id="157652"/>
    <lineage>
        <taxon>Eukaryota</taxon>
        <taxon>Viridiplantae</taxon>
        <taxon>Streptophyta</taxon>
        <taxon>Embryophyta</taxon>
        <taxon>Tracheophyta</taxon>
        <taxon>Spermatophyta</taxon>
        <taxon>Magnoliopsida</taxon>
        <taxon>eudicotyledons</taxon>
        <taxon>Gunneridae</taxon>
        <taxon>Pentapetalae</taxon>
        <taxon>rosids</taxon>
        <taxon>fabids</taxon>
        <taxon>Fabales</taxon>
        <taxon>Fabaceae</taxon>
        <taxon>Papilionoideae</taxon>
        <taxon>50 kb inversion clade</taxon>
        <taxon>NPAAA clade</taxon>
        <taxon>indigoferoid/millettioid clade</taxon>
        <taxon>Phaseoleae</taxon>
        <taxon>Mucuna</taxon>
    </lineage>
</organism>
<comment type="caution">
    <text evidence="2">The sequence shown here is derived from an EMBL/GenBank/DDBJ whole genome shotgun (WGS) entry which is preliminary data.</text>
</comment>
<dbReference type="EMBL" id="QJKJ01012944">
    <property type="protein sequence ID" value="RDX67542.1"/>
    <property type="molecule type" value="Genomic_DNA"/>
</dbReference>
<dbReference type="Proteomes" id="UP000257109">
    <property type="component" value="Unassembled WGS sequence"/>
</dbReference>
<dbReference type="OrthoDB" id="1433060at2759"/>
<proteinExistence type="predicted"/>
<dbReference type="PANTHER" id="PTHR33223">
    <property type="entry name" value="CCHC-TYPE DOMAIN-CONTAINING PROTEIN"/>
    <property type="match status" value="1"/>
</dbReference>
<evidence type="ECO:0000313" key="3">
    <source>
        <dbReference type="Proteomes" id="UP000257109"/>
    </source>
</evidence>
<dbReference type="PANTHER" id="PTHR33223:SF8">
    <property type="entry name" value="OS04G0172440 PROTEIN"/>
    <property type="match status" value="1"/>
</dbReference>
<dbReference type="Pfam" id="PF03732">
    <property type="entry name" value="Retrotrans_gag"/>
    <property type="match status" value="1"/>
</dbReference>
<accession>A0A371ENA2</accession>
<protein>
    <recommendedName>
        <fullName evidence="1">Retrotransposon gag domain-containing protein</fullName>
    </recommendedName>
</protein>
<evidence type="ECO:0000313" key="2">
    <source>
        <dbReference type="EMBL" id="RDX67542.1"/>
    </source>
</evidence>